<comment type="caution">
    <text evidence="2">The sequence shown here is derived from an EMBL/GenBank/DDBJ whole genome shotgun (WGS) entry which is preliminary data.</text>
</comment>
<name>A0A543CPS8_9ACTN</name>
<proteinExistence type="predicted"/>
<reference evidence="2 3" key="1">
    <citation type="submission" date="2019-06" db="EMBL/GenBank/DDBJ databases">
        <title>Sequencing the genomes of 1000 actinobacteria strains.</title>
        <authorList>
            <person name="Klenk H.-P."/>
        </authorList>
    </citation>
    <scope>NUCLEOTIDE SEQUENCE [LARGE SCALE GENOMIC DNA]</scope>
    <source>
        <strain evidence="2 3">DSM 102200</strain>
    </source>
</reference>
<gene>
    <name evidence="2" type="ORF">FB559_4767</name>
</gene>
<organism evidence="2 3">
    <name type="scientific">Actinoallomurus bryophytorum</name>
    <dbReference type="NCBI Taxonomy" id="1490222"/>
    <lineage>
        <taxon>Bacteria</taxon>
        <taxon>Bacillati</taxon>
        <taxon>Actinomycetota</taxon>
        <taxon>Actinomycetes</taxon>
        <taxon>Streptosporangiales</taxon>
        <taxon>Thermomonosporaceae</taxon>
        <taxon>Actinoallomurus</taxon>
    </lineage>
</organism>
<accession>A0A543CPS8</accession>
<dbReference type="Proteomes" id="UP000316096">
    <property type="component" value="Unassembled WGS sequence"/>
</dbReference>
<evidence type="ECO:0000313" key="3">
    <source>
        <dbReference type="Proteomes" id="UP000316096"/>
    </source>
</evidence>
<evidence type="ECO:0000256" key="1">
    <source>
        <dbReference type="SAM" id="MobiDB-lite"/>
    </source>
</evidence>
<keyword evidence="3" id="KW-1185">Reference proteome</keyword>
<dbReference type="EMBL" id="VFOZ01000001">
    <property type="protein sequence ID" value="TQL99111.1"/>
    <property type="molecule type" value="Genomic_DNA"/>
</dbReference>
<protein>
    <submittedName>
        <fullName evidence="2">Uncharacterized protein</fullName>
    </submittedName>
</protein>
<evidence type="ECO:0000313" key="2">
    <source>
        <dbReference type="EMBL" id="TQL99111.1"/>
    </source>
</evidence>
<feature type="region of interest" description="Disordered" evidence="1">
    <location>
        <begin position="1"/>
        <end position="45"/>
    </location>
</feature>
<dbReference type="AlphaFoldDB" id="A0A543CPS8"/>
<sequence length="45" mass="4641">MNMGANSGSGIWWNPDAPAIWLGPPSPDSPRPASDADASGEDEDT</sequence>